<keyword evidence="3" id="KW-1185">Reference proteome</keyword>
<evidence type="ECO:0000259" key="1">
    <source>
        <dbReference type="Pfam" id="PF06568"/>
    </source>
</evidence>
<protein>
    <recommendedName>
        <fullName evidence="1">YjiS-like domain-containing protein</fullName>
    </recommendedName>
</protein>
<reference evidence="2 3" key="1">
    <citation type="submission" date="2016-11" db="EMBL/GenBank/DDBJ databases">
        <title>Rahnella oryzae sp. nov., isolated from rice root.</title>
        <authorList>
            <person name="Zhang X.-X."/>
            <person name="Zhang J."/>
        </authorList>
    </citation>
    <scope>NUCLEOTIDE SEQUENCE [LARGE SCALE GENOMIC DNA]</scope>
    <source>
        <strain evidence="2 3">J11-6</strain>
    </source>
</reference>
<feature type="domain" description="YjiS-like" evidence="1">
    <location>
        <begin position="16"/>
        <end position="51"/>
    </location>
</feature>
<dbReference type="Proteomes" id="UP000216021">
    <property type="component" value="Unassembled WGS sequence"/>
</dbReference>
<organism evidence="2 3">
    <name type="scientific">Serratia oryzae</name>
    <dbReference type="NCBI Taxonomy" id="2034155"/>
    <lineage>
        <taxon>Bacteria</taxon>
        <taxon>Pseudomonadati</taxon>
        <taxon>Pseudomonadota</taxon>
        <taxon>Gammaproteobacteria</taxon>
        <taxon>Enterobacterales</taxon>
        <taxon>Yersiniaceae</taxon>
        <taxon>Serratia</taxon>
    </lineage>
</organism>
<comment type="caution">
    <text evidence="2">The sequence shown here is derived from an EMBL/GenBank/DDBJ whole genome shotgun (WGS) entry which is preliminary data.</text>
</comment>
<gene>
    <name evidence="2" type="ORF">BMI79_05200</name>
</gene>
<sequence>MMTISAERQPVQHKALWRWLQSCLQRQQTRRALLLLSDDQLADIGLSRAQAKREGYKPFWRE</sequence>
<accession>A0A1S8CN96</accession>
<dbReference type="Pfam" id="PF06568">
    <property type="entry name" value="YjiS-like"/>
    <property type="match status" value="1"/>
</dbReference>
<dbReference type="EMBL" id="MOXD01000002">
    <property type="protein sequence ID" value="OMQ25700.1"/>
    <property type="molecule type" value="Genomic_DNA"/>
</dbReference>
<dbReference type="AlphaFoldDB" id="A0A1S8CN96"/>
<evidence type="ECO:0000313" key="2">
    <source>
        <dbReference type="EMBL" id="OMQ25700.1"/>
    </source>
</evidence>
<name>A0A1S8CN96_9GAMM</name>
<proteinExistence type="predicted"/>
<dbReference type="RefSeq" id="WP_076941075.1">
    <property type="nucleotide sequence ID" value="NZ_MOXD01000002.1"/>
</dbReference>
<dbReference type="InterPro" id="IPR009506">
    <property type="entry name" value="YjiS-like"/>
</dbReference>
<evidence type="ECO:0000313" key="3">
    <source>
        <dbReference type="Proteomes" id="UP000216021"/>
    </source>
</evidence>